<protein>
    <submittedName>
        <fullName evidence="1">Uncharacterized protein</fullName>
    </submittedName>
</protein>
<gene>
    <name evidence="1" type="ORF">ILEXP_LOCUS24165</name>
</gene>
<evidence type="ECO:0000313" key="2">
    <source>
        <dbReference type="Proteomes" id="UP001642360"/>
    </source>
</evidence>
<accession>A0ABC8SEY3</accession>
<feature type="non-terminal residue" evidence="1">
    <location>
        <position position="1"/>
    </location>
</feature>
<dbReference type="Proteomes" id="UP001642360">
    <property type="component" value="Unassembled WGS sequence"/>
</dbReference>
<dbReference type="InterPro" id="IPR051850">
    <property type="entry name" value="Polysacch_Lyase_4"/>
</dbReference>
<evidence type="ECO:0000313" key="1">
    <source>
        <dbReference type="EMBL" id="CAK9155759.1"/>
    </source>
</evidence>
<reference evidence="1 2" key="1">
    <citation type="submission" date="2024-02" db="EMBL/GenBank/DDBJ databases">
        <authorList>
            <person name="Vignale AGUSTIN F."/>
            <person name="Sosa J E."/>
            <person name="Modenutti C."/>
        </authorList>
    </citation>
    <scope>NUCLEOTIDE SEQUENCE [LARGE SCALE GENOMIC DNA]</scope>
</reference>
<name>A0ABC8SEY3_9AQUA</name>
<organism evidence="1 2">
    <name type="scientific">Ilex paraguariensis</name>
    <name type="common">yerba mate</name>
    <dbReference type="NCBI Taxonomy" id="185542"/>
    <lineage>
        <taxon>Eukaryota</taxon>
        <taxon>Viridiplantae</taxon>
        <taxon>Streptophyta</taxon>
        <taxon>Embryophyta</taxon>
        <taxon>Tracheophyta</taxon>
        <taxon>Spermatophyta</taxon>
        <taxon>Magnoliopsida</taxon>
        <taxon>eudicotyledons</taxon>
        <taxon>Gunneridae</taxon>
        <taxon>Pentapetalae</taxon>
        <taxon>asterids</taxon>
        <taxon>campanulids</taxon>
        <taxon>Aquifoliales</taxon>
        <taxon>Aquifoliaceae</taxon>
        <taxon>Ilex</taxon>
    </lineage>
</organism>
<dbReference type="PANTHER" id="PTHR32018:SF1">
    <property type="entry name" value="RHAMNOGALACTURONAN ENDOLYASE"/>
    <property type="match status" value="1"/>
</dbReference>
<proteinExistence type="predicted"/>
<dbReference type="AlphaFoldDB" id="A0ABC8SEY3"/>
<keyword evidence="2" id="KW-1185">Reference proteome</keyword>
<comment type="caution">
    <text evidence="1">The sequence shown here is derived from an EMBL/GenBank/DDBJ whole genome shotgun (WGS) entry which is preliminary data.</text>
</comment>
<feature type="non-terminal residue" evidence="1">
    <location>
        <position position="69"/>
    </location>
</feature>
<sequence>IPSVHIMLENLWESNSVMESHGRRFLVDAKEQRFRQYGRWDRCSELYPDEDLAYTVGVSSYQTDWFFAH</sequence>
<dbReference type="EMBL" id="CAUOFW020002735">
    <property type="protein sequence ID" value="CAK9155759.1"/>
    <property type="molecule type" value="Genomic_DNA"/>
</dbReference>
<dbReference type="PANTHER" id="PTHR32018">
    <property type="entry name" value="RHAMNOGALACTURONATE LYASE FAMILY PROTEIN"/>
    <property type="match status" value="1"/>
</dbReference>